<accession>A0A9D1EGJ4</accession>
<gene>
    <name evidence="3" type="ORF">IAC96_13690</name>
</gene>
<comment type="caution">
    <text evidence="3">The sequence shown here is derived from an EMBL/GenBank/DDBJ whole genome shotgun (WGS) entry which is preliminary data.</text>
</comment>
<evidence type="ECO:0000259" key="2">
    <source>
        <dbReference type="Pfam" id="PF03703"/>
    </source>
</evidence>
<dbReference type="Pfam" id="PF03703">
    <property type="entry name" value="bPH_2"/>
    <property type="match status" value="1"/>
</dbReference>
<reference evidence="3" key="1">
    <citation type="submission" date="2020-10" db="EMBL/GenBank/DDBJ databases">
        <authorList>
            <person name="Gilroy R."/>
        </authorList>
    </citation>
    <scope>NUCLEOTIDE SEQUENCE</scope>
    <source>
        <strain evidence="3">ChiW13-3771</strain>
    </source>
</reference>
<evidence type="ECO:0000313" key="4">
    <source>
        <dbReference type="Proteomes" id="UP000824201"/>
    </source>
</evidence>
<dbReference type="AlphaFoldDB" id="A0A9D1EGJ4"/>
<name>A0A9D1EGJ4_9FIRM</name>
<evidence type="ECO:0000256" key="1">
    <source>
        <dbReference type="SAM" id="MobiDB-lite"/>
    </source>
</evidence>
<dbReference type="InterPro" id="IPR005182">
    <property type="entry name" value="YdbS-like_PH"/>
</dbReference>
<proteinExistence type="predicted"/>
<dbReference type="Proteomes" id="UP000824201">
    <property type="component" value="Unassembled WGS sequence"/>
</dbReference>
<sequence length="155" mass="18549">MKKNSLNEEIIWKDRKHFMWFPITFTKYELTEERLYSQHGFFNTHYDELLLYRVLDICLERSIAQKIFGTGTIILKVKADASPEIRLENIKDPLIIKRELSDLVEETRRKSRVVGKEFYGGDNLHTSEYEENEEYSNEESDIEEEEDGFDFDHTQ</sequence>
<feature type="domain" description="YdbS-like PH" evidence="2">
    <location>
        <begin position="25"/>
        <end position="97"/>
    </location>
</feature>
<feature type="compositionally biased region" description="Acidic residues" evidence="1">
    <location>
        <begin position="129"/>
        <end position="149"/>
    </location>
</feature>
<feature type="region of interest" description="Disordered" evidence="1">
    <location>
        <begin position="120"/>
        <end position="155"/>
    </location>
</feature>
<organism evidence="3 4">
    <name type="scientific">Candidatus Fimimorpha faecalis</name>
    <dbReference type="NCBI Taxonomy" id="2840824"/>
    <lineage>
        <taxon>Bacteria</taxon>
        <taxon>Bacillati</taxon>
        <taxon>Bacillota</taxon>
        <taxon>Clostridia</taxon>
        <taxon>Eubacteriales</taxon>
        <taxon>Candidatus Fimimorpha</taxon>
    </lineage>
</organism>
<protein>
    <submittedName>
        <fullName evidence="3">PH domain-containing protein</fullName>
    </submittedName>
</protein>
<dbReference type="EMBL" id="DVHN01000194">
    <property type="protein sequence ID" value="HIR89992.1"/>
    <property type="molecule type" value="Genomic_DNA"/>
</dbReference>
<reference evidence="3" key="2">
    <citation type="journal article" date="2021" name="PeerJ">
        <title>Extensive microbial diversity within the chicken gut microbiome revealed by metagenomics and culture.</title>
        <authorList>
            <person name="Gilroy R."/>
            <person name="Ravi A."/>
            <person name="Getino M."/>
            <person name="Pursley I."/>
            <person name="Horton D.L."/>
            <person name="Alikhan N.F."/>
            <person name="Baker D."/>
            <person name="Gharbi K."/>
            <person name="Hall N."/>
            <person name="Watson M."/>
            <person name="Adriaenssens E.M."/>
            <person name="Foster-Nyarko E."/>
            <person name="Jarju S."/>
            <person name="Secka A."/>
            <person name="Antonio M."/>
            <person name="Oren A."/>
            <person name="Chaudhuri R.R."/>
            <person name="La Ragione R."/>
            <person name="Hildebrand F."/>
            <person name="Pallen M.J."/>
        </authorList>
    </citation>
    <scope>NUCLEOTIDE SEQUENCE</scope>
    <source>
        <strain evidence="3">ChiW13-3771</strain>
    </source>
</reference>
<evidence type="ECO:0000313" key="3">
    <source>
        <dbReference type="EMBL" id="HIR89992.1"/>
    </source>
</evidence>